<dbReference type="AlphaFoldDB" id="K0SX38"/>
<feature type="compositionally biased region" description="Acidic residues" evidence="1">
    <location>
        <begin position="680"/>
        <end position="693"/>
    </location>
</feature>
<dbReference type="EMBL" id="AGNL01018631">
    <property type="protein sequence ID" value="EJK62772.1"/>
    <property type="molecule type" value="Genomic_DNA"/>
</dbReference>
<feature type="compositionally biased region" description="Acidic residues" evidence="1">
    <location>
        <begin position="544"/>
        <end position="556"/>
    </location>
</feature>
<feature type="compositionally biased region" description="Basic and acidic residues" evidence="1">
    <location>
        <begin position="363"/>
        <end position="375"/>
    </location>
</feature>
<feature type="compositionally biased region" description="Basic and acidic residues" evidence="1">
    <location>
        <begin position="197"/>
        <end position="206"/>
    </location>
</feature>
<accession>K0SX38</accession>
<feature type="compositionally biased region" description="Basic and acidic residues" evidence="1">
    <location>
        <begin position="528"/>
        <end position="543"/>
    </location>
</feature>
<organism evidence="2 3">
    <name type="scientific">Thalassiosira oceanica</name>
    <name type="common">Marine diatom</name>
    <dbReference type="NCBI Taxonomy" id="159749"/>
    <lineage>
        <taxon>Eukaryota</taxon>
        <taxon>Sar</taxon>
        <taxon>Stramenopiles</taxon>
        <taxon>Ochrophyta</taxon>
        <taxon>Bacillariophyta</taxon>
        <taxon>Coscinodiscophyceae</taxon>
        <taxon>Thalassiosirophycidae</taxon>
        <taxon>Thalassiosirales</taxon>
        <taxon>Thalassiosiraceae</taxon>
        <taxon>Thalassiosira</taxon>
    </lineage>
</organism>
<keyword evidence="3" id="KW-1185">Reference proteome</keyword>
<dbReference type="Proteomes" id="UP000266841">
    <property type="component" value="Unassembled WGS sequence"/>
</dbReference>
<proteinExistence type="predicted"/>
<evidence type="ECO:0000256" key="1">
    <source>
        <dbReference type="SAM" id="MobiDB-lite"/>
    </source>
</evidence>
<feature type="compositionally biased region" description="Basic and acidic residues" evidence="1">
    <location>
        <begin position="41"/>
        <end position="60"/>
    </location>
</feature>
<feature type="compositionally biased region" description="Basic and acidic residues" evidence="1">
    <location>
        <begin position="590"/>
        <end position="604"/>
    </location>
</feature>
<evidence type="ECO:0000313" key="3">
    <source>
        <dbReference type="Proteomes" id="UP000266841"/>
    </source>
</evidence>
<feature type="compositionally biased region" description="Basic residues" evidence="1">
    <location>
        <begin position="514"/>
        <end position="526"/>
    </location>
</feature>
<feature type="compositionally biased region" description="Basic and acidic residues" evidence="1">
    <location>
        <begin position="68"/>
        <end position="103"/>
    </location>
</feature>
<protein>
    <submittedName>
        <fullName evidence="2">Uncharacterized protein</fullName>
    </submittedName>
</protein>
<feature type="compositionally biased region" description="Polar residues" evidence="1">
    <location>
        <begin position="775"/>
        <end position="788"/>
    </location>
</feature>
<comment type="caution">
    <text evidence="2">The sequence shown here is derived from an EMBL/GenBank/DDBJ whole genome shotgun (WGS) entry which is preliminary data.</text>
</comment>
<feature type="compositionally biased region" description="Basic and acidic residues" evidence="1">
    <location>
        <begin position="308"/>
        <end position="325"/>
    </location>
</feature>
<dbReference type="OMA" id="DHEPGNI"/>
<feature type="compositionally biased region" description="Basic residues" evidence="1">
    <location>
        <begin position="284"/>
        <end position="297"/>
    </location>
</feature>
<feature type="compositionally biased region" description="Basic and acidic residues" evidence="1">
    <location>
        <begin position="445"/>
        <end position="495"/>
    </location>
</feature>
<feature type="compositionally biased region" description="Polar residues" evidence="1">
    <location>
        <begin position="702"/>
        <end position="718"/>
    </location>
</feature>
<reference evidence="2 3" key="1">
    <citation type="journal article" date="2012" name="Genome Biol.">
        <title>Genome and low-iron response of an oceanic diatom adapted to chronic iron limitation.</title>
        <authorList>
            <person name="Lommer M."/>
            <person name="Specht M."/>
            <person name="Roy A.S."/>
            <person name="Kraemer L."/>
            <person name="Andreson R."/>
            <person name="Gutowska M.A."/>
            <person name="Wolf J."/>
            <person name="Bergner S.V."/>
            <person name="Schilhabel M.B."/>
            <person name="Klostermeier U.C."/>
            <person name="Beiko R.G."/>
            <person name="Rosenstiel P."/>
            <person name="Hippler M."/>
            <person name="Laroche J."/>
        </authorList>
    </citation>
    <scope>NUCLEOTIDE SEQUENCE [LARGE SCALE GENOMIC DNA]</scope>
    <source>
        <strain evidence="2 3">CCMP1005</strain>
    </source>
</reference>
<feature type="compositionally biased region" description="Basic and acidic residues" evidence="1">
    <location>
        <begin position="729"/>
        <end position="742"/>
    </location>
</feature>
<feature type="compositionally biased region" description="Acidic residues" evidence="1">
    <location>
        <begin position="655"/>
        <end position="673"/>
    </location>
</feature>
<feature type="region of interest" description="Disordered" evidence="1">
    <location>
        <begin position="22"/>
        <end position="826"/>
    </location>
</feature>
<feature type="compositionally biased region" description="Basic and acidic residues" evidence="1">
    <location>
        <begin position="214"/>
        <end position="228"/>
    </location>
</feature>
<feature type="compositionally biased region" description="Polar residues" evidence="1">
    <location>
        <begin position="502"/>
        <end position="513"/>
    </location>
</feature>
<feature type="compositionally biased region" description="Basic residues" evidence="1">
    <location>
        <begin position="580"/>
        <end position="589"/>
    </location>
</feature>
<gene>
    <name evidence="2" type="ORF">THAOC_16600</name>
</gene>
<evidence type="ECO:0000313" key="2">
    <source>
        <dbReference type="EMBL" id="EJK62772.1"/>
    </source>
</evidence>
<name>K0SX38_THAOC</name>
<feature type="compositionally biased region" description="Basic and acidic residues" evidence="1">
    <location>
        <begin position="566"/>
        <end position="579"/>
    </location>
</feature>
<feature type="compositionally biased region" description="Basic and acidic residues" evidence="1">
    <location>
        <begin position="384"/>
        <end position="396"/>
    </location>
</feature>
<sequence>MTLPSGRHDRLKSSAFPALLNYNDDLLCRPTTTTTTTTTEPAKELFPKGRTDVSEQDKLESSGPWHSESGESKQRSQAIEKRNGREAEENKRCQGAKEHEDQRTAYSRKQGQLDPVRWAQSTGHIHVETRSIVGVHPAQRFRIQPLRPPQLEMSLSPRKAGTATGRKRRYGGRSERVNRKRNHAKKSENDAALLPRDPSKAREKNAGGRNIPFRQHENSDGKRMDKVEAIPGEDAALDFDNVGSEFDFDEQAGKKHMVHHSNKDTDAAESSISGGDSDDESPVKPRKLHVPASSKRRSIQESDDETTTVEKKQTGSSRSQRDSTARKSKRLKQQTDDWDAALLAHDNGAEVEEDEFTITVEDTVLHEESKPSKKDSAKRKKGRKETAKKTPKESTPKRSSAAGKSTKKQVSSLKTGSVAYKSASVALNRGRNKFVDSAYAEMEAQDTKKDSPEKEPIAKQKAGRDAPSSRRPKKSGDGVELSRDNESDKENKDSSDDASEYEPTQKNSMSVSPKQRRTSARLKTKHPMVGDDRCKVVDKRNDSSDEGSEDEIDEELAEHHHKSYRREHEKESTKMEDSRKRMHGKTRGKTKVEYVDGQPRERTTKSMHGGNKSRKGDRIAEDEETVNFVSKTPPNVDASASRGKTKPKVTKPRDEDSDDEIGDDEKQDFEIFDDNAAVGADDDDADDGDDDDGDAKFPLTQADLTEMQSQFLEQSFSKSTDHSEDEASDQSKIEEGCDDKRAMTKHFKKKKATTEADDHESYSDDQVKASKLTPKISNGTSVELSTKSLRGLNHQDILKEVTTQVGSQSEEDETQDSSGAPESFEMPEKVCVQAEIKDRNVHNHEAVAENDAKSDAAAVDTATEDVHVDNIEEPHNFVIEECSDVQALNSKLGWHLSEALRCQQRIAAVNAKG</sequence>
<feature type="compositionally biased region" description="Basic and acidic residues" evidence="1">
    <location>
        <begin position="752"/>
        <end position="768"/>
    </location>
</feature>